<evidence type="ECO:0008006" key="3">
    <source>
        <dbReference type="Google" id="ProtNLM"/>
    </source>
</evidence>
<accession>A0ABN9RIA2</accession>
<sequence length="336" mass="37017">MGDEACASEVVPATGPGPLPAIDLMDIPFQHHQYRSHYRLQQLLQHTTRSLSELVRAGRDRLDMAGMVPRTTGINFCTTFENSEQVVAFDTALRPRLKRWAVRSVVRHFKLAKCSNSALRLCIRRRTKTGQTRAESRLFSMGGVLEVAYDYGSRPAVVAALHGISVNSVQTMRRVTAAAFLHCQHLGLGQLVKLCQHTKPSFVISRLAFDETGEKLTVPVPGTSGDAAGTNNARHIFVARLSLHVGWTGRAGMDETVVRQDLVLPNLIFAAPNAPQIIANLFGHKAYTPVFAALDMLRSLADNAISLLEVDGASPNEMFWAHLLDLNRDKSLLDCR</sequence>
<keyword evidence="2" id="KW-1185">Reference proteome</keyword>
<reference evidence="1" key="1">
    <citation type="submission" date="2023-10" db="EMBL/GenBank/DDBJ databases">
        <authorList>
            <person name="Chen Y."/>
            <person name="Shah S."/>
            <person name="Dougan E. K."/>
            <person name="Thang M."/>
            <person name="Chan C."/>
        </authorList>
    </citation>
    <scope>NUCLEOTIDE SEQUENCE [LARGE SCALE GENOMIC DNA]</scope>
</reference>
<gene>
    <name evidence="1" type="ORF">PCOR1329_LOCUS20946</name>
</gene>
<dbReference type="Proteomes" id="UP001189429">
    <property type="component" value="Unassembled WGS sequence"/>
</dbReference>
<proteinExistence type="predicted"/>
<dbReference type="EMBL" id="CAUYUJ010006825">
    <property type="protein sequence ID" value="CAK0818791.1"/>
    <property type="molecule type" value="Genomic_DNA"/>
</dbReference>
<comment type="caution">
    <text evidence="1">The sequence shown here is derived from an EMBL/GenBank/DDBJ whole genome shotgun (WGS) entry which is preliminary data.</text>
</comment>
<organism evidence="1 2">
    <name type="scientific">Prorocentrum cordatum</name>
    <dbReference type="NCBI Taxonomy" id="2364126"/>
    <lineage>
        <taxon>Eukaryota</taxon>
        <taxon>Sar</taxon>
        <taxon>Alveolata</taxon>
        <taxon>Dinophyceae</taxon>
        <taxon>Prorocentrales</taxon>
        <taxon>Prorocentraceae</taxon>
        <taxon>Prorocentrum</taxon>
    </lineage>
</organism>
<evidence type="ECO:0000313" key="2">
    <source>
        <dbReference type="Proteomes" id="UP001189429"/>
    </source>
</evidence>
<protein>
    <recommendedName>
        <fullName evidence="3">RNA-directed RNA polymerase</fullName>
    </recommendedName>
</protein>
<name>A0ABN9RIA2_9DINO</name>
<evidence type="ECO:0000313" key="1">
    <source>
        <dbReference type="EMBL" id="CAK0818791.1"/>
    </source>
</evidence>